<organism evidence="2 3">
    <name type="scientific">Sphaeroforma arctica JP610</name>
    <dbReference type="NCBI Taxonomy" id="667725"/>
    <lineage>
        <taxon>Eukaryota</taxon>
        <taxon>Ichthyosporea</taxon>
        <taxon>Ichthyophonida</taxon>
        <taxon>Sphaeroforma</taxon>
    </lineage>
</organism>
<dbReference type="GeneID" id="25909417"/>
<sequence length="77" mass="8816">MAEAPATSRLIVKNLPKYATDKLVRDHFTQKGEVTDVKLMYTGYVRIVQVLCCSHIFKQSDLEKPNIERFSITSRDA</sequence>
<evidence type="ECO:0000259" key="1">
    <source>
        <dbReference type="Pfam" id="PF00076"/>
    </source>
</evidence>
<evidence type="ECO:0000313" key="2">
    <source>
        <dbReference type="EMBL" id="KNC78665.1"/>
    </source>
</evidence>
<reference evidence="2 3" key="1">
    <citation type="submission" date="2011-02" db="EMBL/GenBank/DDBJ databases">
        <title>The Genome Sequence of Sphaeroforma arctica JP610.</title>
        <authorList>
            <consortium name="The Broad Institute Genome Sequencing Platform"/>
            <person name="Russ C."/>
            <person name="Cuomo C."/>
            <person name="Young S.K."/>
            <person name="Zeng Q."/>
            <person name="Gargeya S."/>
            <person name="Alvarado L."/>
            <person name="Berlin A."/>
            <person name="Chapman S.B."/>
            <person name="Chen Z."/>
            <person name="Freedman E."/>
            <person name="Gellesch M."/>
            <person name="Goldberg J."/>
            <person name="Griggs A."/>
            <person name="Gujja S."/>
            <person name="Heilman E."/>
            <person name="Heiman D."/>
            <person name="Howarth C."/>
            <person name="Mehta T."/>
            <person name="Neiman D."/>
            <person name="Pearson M."/>
            <person name="Roberts A."/>
            <person name="Saif S."/>
            <person name="Shea T."/>
            <person name="Shenoy N."/>
            <person name="Sisk P."/>
            <person name="Stolte C."/>
            <person name="Sykes S."/>
            <person name="White J."/>
            <person name="Yandava C."/>
            <person name="Burger G."/>
            <person name="Gray M.W."/>
            <person name="Holland P.W.H."/>
            <person name="King N."/>
            <person name="Lang F.B.F."/>
            <person name="Roger A.J."/>
            <person name="Ruiz-Trillo I."/>
            <person name="Haas B."/>
            <person name="Nusbaum C."/>
            <person name="Birren B."/>
        </authorList>
    </citation>
    <scope>NUCLEOTIDE SEQUENCE [LARGE SCALE GENOMIC DNA]</scope>
    <source>
        <strain evidence="2 3">JP610</strain>
    </source>
</reference>
<dbReference type="EMBL" id="KQ242446">
    <property type="protein sequence ID" value="KNC78665.1"/>
    <property type="molecule type" value="Genomic_DNA"/>
</dbReference>
<dbReference type="GO" id="GO:0003723">
    <property type="term" value="F:RNA binding"/>
    <property type="evidence" value="ECO:0007669"/>
    <property type="project" value="InterPro"/>
</dbReference>
<proteinExistence type="predicted"/>
<dbReference type="RefSeq" id="XP_014152567.1">
    <property type="nucleotide sequence ID" value="XM_014297092.1"/>
</dbReference>
<dbReference type="Gene3D" id="3.30.70.330">
    <property type="match status" value="1"/>
</dbReference>
<accession>A0A0L0FPC6</accession>
<dbReference type="Pfam" id="PF00076">
    <property type="entry name" value="RRM_1"/>
    <property type="match status" value="1"/>
</dbReference>
<dbReference type="SUPFAM" id="SSF54928">
    <property type="entry name" value="RNA-binding domain, RBD"/>
    <property type="match status" value="1"/>
</dbReference>
<dbReference type="OrthoDB" id="439639at2759"/>
<feature type="domain" description="RRM" evidence="1">
    <location>
        <begin position="10"/>
        <end position="42"/>
    </location>
</feature>
<gene>
    <name evidence="2" type="ORF">SARC_08913</name>
</gene>
<protein>
    <recommendedName>
        <fullName evidence="1">RRM domain-containing protein</fullName>
    </recommendedName>
</protein>
<dbReference type="InterPro" id="IPR012677">
    <property type="entry name" value="Nucleotide-bd_a/b_plait_sf"/>
</dbReference>
<dbReference type="Proteomes" id="UP000054560">
    <property type="component" value="Unassembled WGS sequence"/>
</dbReference>
<name>A0A0L0FPC6_9EUKA</name>
<dbReference type="STRING" id="667725.A0A0L0FPC6"/>
<dbReference type="AlphaFoldDB" id="A0A0L0FPC6"/>
<dbReference type="InterPro" id="IPR000504">
    <property type="entry name" value="RRM_dom"/>
</dbReference>
<keyword evidence="3" id="KW-1185">Reference proteome</keyword>
<evidence type="ECO:0000313" key="3">
    <source>
        <dbReference type="Proteomes" id="UP000054560"/>
    </source>
</evidence>
<dbReference type="InterPro" id="IPR035979">
    <property type="entry name" value="RBD_domain_sf"/>
</dbReference>